<name>A0ABY4PBX4_9LACO</name>
<evidence type="ECO:0000313" key="9">
    <source>
        <dbReference type="EMBL" id="UQS83278.1"/>
    </source>
</evidence>
<dbReference type="RefSeq" id="WP_249512504.1">
    <property type="nucleotide sequence ID" value="NZ_CP093365.1"/>
</dbReference>
<dbReference type="Pfam" id="PF20143">
    <property type="entry name" value="NAD_kinase_C"/>
    <property type="match status" value="1"/>
</dbReference>
<feature type="binding site" evidence="8">
    <location>
        <begin position="121"/>
        <end position="122"/>
    </location>
    <ligand>
        <name>NAD(+)</name>
        <dbReference type="ChEBI" id="CHEBI:57540"/>
    </ligand>
</feature>
<keyword evidence="3 8" id="KW-0418">Kinase</keyword>
<dbReference type="HAMAP" id="MF_00361">
    <property type="entry name" value="NAD_kinase"/>
    <property type="match status" value="1"/>
</dbReference>
<dbReference type="PANTHER" id="PTHR20275:SF0">
    <property type="entry name" value="NAD KINASE"/>
    <property type="match status" value="1"/>
</dbReference>
<feature type="binding site" evidence="8">
    <location>
        <position position="147"/>
    </location>
    <ligand>
        <name>NAD(+)</name>
        <dbReference type="ChEBI" id="CHEBI:57540"/>
    </ligand>
</feature>
<dbReference type="SUPFAM" id="SSF111331">
    <property type="entry name" value="NAD kinase/diacylglycerol kinase-like"/>
    <property type="match status" value="1"/>
</dbReference>
<gene>
    <name evidence="8" type="primary">nadK</name>
    <name evidence="9" type="ORF">MOO47_05740</name>
</gene>
<comment type="function">
    <text evidence="8">Involved in the regulation of the intracellular balance of NAD and NADP, and is a key enzyme in the biosynthesis of NADP. Catalyzes specifically the phosphorylation on 2'-hydroxyl of the adenosine moiety of NAD to yield NADP.</text>
</comment>
<dbReference type="PANTHER" id="PTHR20275">
    <property type="entry name" value="NAD KINASE"/>
    <property type="match status" value="1"/>
</dbReference>
<comment type="cofactor">
    <cofactor evidence="8">
        <name>a divalent metal cation</name>
        <dbReference type="ChEBI" id="CHEBI:60240"/>
    </cofactor>
</comment>
<proteinExistence type="inferred from homology"/>
<keyword evidence="8" id="KW-0963">Cytoplasm</keyword>
<feature type="active site" description="Proton acceptor" evidence="8">
    <location>
        <position position="45"/>
    </location>
</feature>
<accession>A0ABY4PBX4</accession>
<evidence type="ECO:0000313" key="10">
    <source>
        <dbReference type="Proteomes" id="UP000831947"/>
    </source>
</evidence>
<evidence type="ECO:0000256" key="5">
    <source>
        <dbReference type="ARBA" id="ARBA00022857"/>
    </source>
</evidence>
<comment type="catalytic activity">
    <reaction evidence="7 8">
        <text>NAD(+) + ATP = ADP + NADP(+) + H(+)</text>
        <dbReference type="Rhea" id="RHEA:18629"/>
        <dbReference type="ChEBI" id="CHEBI:15378"/>
        <dbReference type="ChEBI" id="CHEBI:30616"/>
        <dbReference type="ChEBI" id="CHEBI:57540"/>
        <dbReference type="ChEBI" id="CHEBI:58349"/>
        <dbReference type="ChEBI" id="CHEBI:456216"/>
        <dbReference type="EC" id="2.7.1.23"/>
    </reaction>
</comment>
<keyword evidence="10" id="KW-1185">Reference proteome</keyword>
<comment type="caution">
    <text evidence="8">Lacks conserved residue(s) required for the propagation of feature annotation.</text>
</comment>
<dbReference type="NCBIfam" id="NF003424">
    <property type="entry name" value="PRK04885.1"/>
    <property type="match status" value="1"/>
</dbReference>
<dbReference type="Proteomes" id="UP000831947">
    <property type="component" value="Chromosome"/>
</dbReference>
<dbReference type="InterPro" id="IPR017438">
    <property type="entry name" value="ATP-NAD_kinase_N"/>
</dbReference>
<organism evidence="9 10">
    <name type="scientific">Bombilactobacillus thymidiniphilus</name>
    <dbReference type="NCBI Taxonomy" id="2923363"/>
    <lineage>
        <taxon>Bacteria</taxon>
        <taxon>Bacillati</taxon>
        <taxon>Bacillota</taxon>
        <taxon>Bacilli</taxon>
        <taxon>Lactobacillales</taxon>
        <taxon>Lactobacillaceae</taxon>
        <taxon>Bombilactobacillus</taxon>
    </lineage>
</organism>
<keyword evidence="5 8" id="KW-0521">NADP</keyword>
<sequence>MKVWIQNNHKKLSQRIAEELCAKLVQKGVQIAELDPDLVITIGGDGTFLSTFHRFSNRLAKTKFVGIHTGHLGFYTDWKDSEVDDLVDNITHKEPEVTLFPLLDVKLTMENLQSSHFLSLNESVLKRVSQTMRAEVYIDDDKFERFRGDGIAISTPTGSTAYTKSIGGALVDPTIAVMQFNEIAPINNRVYRTVNSPLILPRGQVVTIIPDQQDDYVVTIDNLANANQAVIKAQYQIAQEQLQMATYRPKNFWVRVRNAFLVDGDQ</sequence>
<dbReference type="InterPro" id="IPR017437">
    <property type="entry name" value="ATP-NAD_kinase_PpnK-typ_C"/>
</dbReference>
<evidence type="ECO:0000256" key="3">
    <source>
        <dbReference type="ARBA" id="ARBA00022777"/>
    </source>
</evidence>
<dbReference type="Gene3D" id="3.40.50.10330">
    <property type="entry name" value="Probable inorganic polyphosphate/atp-NAD kinase, domain 1"/>
    <property type="match status" value="1"/>
</dbReference>
<dbReference type="Gene3D" id="2.60.200.30">
    <property type="entry name" value="Probable inorganic polyphosphate/atp-NAD kinase, domain 2"/>
    <property type="match status" value="1"/>
</dbReference>
<protein>
    <recommendedName>
        <fullName evidence="8">NAD kinase</fullName>
        <ecNumber evidence="8">2.7.1.23</ecNumber>
    </recommendedName>
    <alternativeName>
        <fullName evidence="8">ATP-dependent NAD kinase</fullName>
    </alternativeName>
</protein>
<evidence type="ECO:0000256" key="2">
    <source>
        <dbReference type="ARBA" id="ARBA00022741"/>
    </source>
</evidence>
<dbReference type="GO" id="GO:0003951">
    <property type="term" value="F:NAD+ kinase activity"/>
    <property type="evidence" value="ECO:0007669"/>
    <property type="project" value="UniProtKB-EC"/>
</dbReference>
<evidence type="ECO:0000256" key="8">
    <source>
        <dbReference type="HAMAP-Rule" id="MF_00361"/>
    </source>
</evidence>
<dbReference type="EC" id="2.7.1.23" evidence="8"/>
<reference evidence="9 10" key="1">
    <citation type="journal article" date="2022" name="Int. J. Syst. Evol. Microbiol.">
        <title>Apilactobacillus apisilvae sp. nov., Nicolia spurrieriana gen. nov. sp. nov., Bombilactobacillus folatiphilus sp. nov. and Bombilactobacillus thymidiniphilus sp. nov., four new lactic acid bacterial isolates from stingless bees Tetragonula carbonaria and Austroplebeia australis.</title>
        <authorList>
            <person name="Oliphant S.A."/>
            <person name="Watson-Haigh N.S."/>
            <person name="Sumby K.M."/>
            <person name="Gardner J."/>
            <person name="Groom S."/>
            <person name="Jiranek V."/>
        </authorList>
    </citation>
    <scope>NUCLEOTIDE SEQUENCE [LARGE SCALE GENOMIC DNA]</scope>
    <source>
        <strain evidence="9 10">SG4_A1</strain>
    </source>
</reference>
<dbReference type="InterPro" id="IPR002504">
    <property type="entry name" value="NADK"/>
</dbReference>
<feature type="binding site" evidence="8">
    <location>
        <position position="184"/>
    </location>
    <ligand>
        <name>NAD(+)</name>
        <dbReference type="ChEBI" id="CHEBI:57540"/>
    </ligand>
</feature>
<evidence type="ECO:0000256" key="7">
    <source>
        <dbReference type="ARBA" id="ARBA00047925"/>
    </source>
</evidence>
<keyword evidence="1 8" id="KW-0808">Transferase</keyword>
<comment type="similarity">
    <text evidence="8">Belongs to the NAD kinase family.</text>
</comment>
<feature type="binding site" evidence="8">
    <location>
        <begin position="160"/>
        <end position="165"/>
    </location>
    <ligand>
        <name>NAD(+)</name>
        <dbReference type="ChEBI" id="CHEBI:57540"/>
    </ligand>
</feature>
<evidence type="ECO:0000256" key="6">
    <source>
        <dbReference type="ARBA" id="ARBA00023027"/>
    </source>
</evidence>
<evidence type="ECO:0000256" key="1">
    <source>
        <dbReference type="ARBA" id="ARBA00022679"/>
    </source>
</evidence>
<keyword evidence="4 8" id="KW-0067">ATP-binding</keyword>
<dbReference type="InterPro" id="IPR016064">
    <property type="entry name" value="NAD/diacylglycerol_kinase_sf"/>
</dbReference>
<dbReference type="EMBL" id="CP093365">
    <property type="protein sequence ID" value="UQS83278.1"/>
    <property type="molecule type" value="Genomic_DNA"/>
</dbReference>
<keyword evidence="2 8" id="KW-0547">Nucleotide-binding</keyword>
<feature type="binding site" evidence="8">
    <location>
        <begin position="45"/>
        <end position="46"/>
    </location>
    <ligand>
        <name>NAD(+)</name>
        <dbReference type="ChEBI" id="CHEBI:57540"/>
    </ligand>
</feature>
<feature type="binding site" evidence="8">
    <location>
        <position position="149"/>
    </location>
    <ligand>
        <name>NAD(+)</name>
        <dbReference type="ChEBI" id="CHEBI:57540"/>
    </ligand>
</feature>
<comment type="subcellular location">
    <subcellularLocation>
        <location evidence="8">Cytoplasm</location>
    </subcellularLocation>
</comment>
<keyword evidence="6 8" id="KW-0520">NAD</keyword>
<evidence type="ECO:0000256" key="4">
    <source>
        <dbReference type="ARBA" id="ARBA00022840"/>
    </source>
</evidence>
<dbReference type="Pfam" id="PF01513">
    <property type="entry name" value="NAD_kinase"/>
    <property type="match status" value="1"/>
</dbReference>